<proteinExistence type="predicted"/>
<evidence type="ECO:0000313" key="1">
    <source>
        <dbReference type="EMBL" id="KAK4099463.1"/>
    </source>
</evidence>
<keyword evidence="2" id="KW-1185">Reference proteome</keyword>
<accession>A0AAN6SZR7</accession>
<dbReference type="AlphaFoldDB" id="A0AAN6SZR7"/>
<dbReference type="SUPFAM" id="SSF55144">
    <property type="entry name" value="LigT-like"/>
    <property type="match status" value="1"/>
</dbReference>
<dbReference type="Pfam" id="PF07823">
    <property type="entry name" value="CPDase"/>
    <property type="match status" value="1"/>
</dbReference>
<gene>
    <name evidence="1" type="ORF">N658DRAFT_517357</name>
</gene>
<dbReference type="PANTHER" id="PTHR28141:SF1">
    <property type="entry name" value="2',3'-CYCLIC-NUCLEOTIDE 3'-PHOSPHODIESTERASE"/>
    <property type="match status" value="1"/>
</dbReference>
<dbReference type="InterPro" id="IPR009097">
    <property type="entry name" value="Cyclic_Pdiesterase"/>
</dbReference>
<reference evidence="1" key="2">
    <citation type="submission" date="2023-05" db="EMBL/GenBank/DDBJ databases">
        <authorList>
            <consortium name="Lawrence Berkeley National Laboratory"/>
            <person name="Steindorff A."/>
            <person name="Hensen N."/>
            <person name="Bonometti L."/>
            <person name="Westerberg I."/>
            <person name="Brannstrom I.O."/>
            <person name="Guillou S."/>
            <person name="Cros-Aarteil S."/>
            <person name="Calhoun S."/>
            <person name="Haridas S."/>
            <person name="Kuo A."/>
            <person name="Mondo S."/>
            <person name="Pangilinan J."/>
            <person name="Riley R."/>
            <person name="Labutti K."/>
            <person name="Andreopoulos B."/>
            <person name="Lipzen A."/>
            <person name="Chen C."/>
            <person name="Yanf M."/>
            <person name="Daum C."/>
            <person name="Ng V."/>
            <person name="Clum A."/>
            <person name="Ohm R."/>
            <person name="Martin F."/>
            <person name="Silar P."/>
            <person name="Natvig D."/>
            <person name="Lalanne C."/>
            <person name="Gautier V."/>
            <person name="Ament-Velasquez S.L."/>
            <person name="Kruys A."/>
            <person name="Hutchinson M.I."/>
            <person name="Powell A.J."/>
            <person name="Barry K."/>
            <person name="Miller A.N."/>
            <person name="Grigoriev I.V."/>
            <person name="Debuchy R."/>
            <person name="Gladieux P."/>
            <person name="Thoren M.H."/>
            <person name="Johannesson H."/>
        </authorList>
    </citation>
    <scope>NUCLEOTIDE SEQUENCE</scope>
    <source>
        <strain evidence="1">CBS 757.83</strain>
    </source>
</reference>
<comment type="caution">
    <text evidence="1">The sequence shown here is derived from an EMBL/GenBank/DDBJ whole genome shotgun (WGS) entry which is preliminary data.</text>
</comment>
<dbReference type="Proteomes" id="UP001305647">
    <property type="component" value="Unassembled WGS sequence"/>
</dbReference>
<name>A0AAN6SZR7_9PEZI</name>
<organism evidence="1 2">
    <name type="scientific">Parathielavia hyrcaniae</name>
    <dbReference type="NCBI Taxonomy" id="113614"/>
    <lineage>
        <taxon>Eukaryota</taxon>
        <taxon>Fungi</taxon>
        <taxon>Dikarya</taxon>
        <taxon>Ascomycota</taxon>
        <taxon>Pezizomycotina</taxon>
        <taxon>Sordariomycetes</taxon>
        <taxon>Sordariomycetidae</taxon>
        <taxon>Sordariales</taxon>
        <taxon>Chaetomiaceae</taxon>
        <taxon>Parathielavia</taxon>
    </lineage>
</organism>
<reference evidence="1" key="1">
    <citation type="journal article" date="2023" name="Mol. Phylogenet. Evol.">
        <title>Genome-scale phylogeny and comparative genomics of the fungal order Sordariales.</title>
        <authorList>
            <person name="Hensen N."/>
            <person name="Bonometti L."/>
            <person name="Westerberg I."/>
            <person name="Brannstrom I.O."/>
            <person name="Guillou S."/>
            <person name="Cros-Aarteil S."/>
            <person name="Calhoun S."/>
            <person name="Haridas S."/>
            <person name="Kuo A."/>
            <person name="Mondo S."/>
            <person name="Pangilinan J."/>
            <person name="Riley R."/>
            <person name="LaButti K."/>
            <person name="Andreopoulos B."/>
            <person name="Lipzen A."/>
            <person name="Chen C."/>
            <person name="Yan M."/>
            <person name="Daum C."/>
            <person name="Ng V."/>
            <person name="Clum A."/>
            <person name="Steindorff A."/>
            <person name="Ohm R.A."/>
            <person name="Martin F."/>
            <person name="Silar P."/>
            <person name="Natvig D.O."/>
            <person name="Lalanne C."/>
            <person name="Gautier V."/>
            <person name="Ament-Velasquez S.L."/>
            <person name="Kruys A."/>
            <person name="Hutchinson M.I."/>
            <person name="Powell A.J."/>
            <person name="Barry K."/>
            <person name="Miller A.N."/>
            <person name="Grigoriev I.V."/>
            <person name="Debuchy R."/>
            <person name="Gladieux P."/>
            <person name="Hiltunen Thoren M."/>
            <person name="Johannesson H."/>
        </authorList>
    </citation>
    <scope>NUCLEOTIDE SEQUENCE</scope>
    <source>
        <strain evidence="1">CBS 757.83</strain>
    </source>
</reference>
<dbReference type="GO" id="GO:0009187">
    <property type="term" value="P:cyclic nucleotide metabolic process"/>
    <property type="evidence" value="ECO:0007669"/>
    <property type="project" value="TreeGrafter"/>
</dbReference>
<dbReference type="GO" id="GO:0004113">
    <property type="term" value="F:2',3'-cyclic-nucleotide 3'-phosphodiesterase activity"/>
    <property type="evidence" value="ECO:0007669"/>
    <property type="project" value="TreeGrafter"/>
</dbReference>
<protein>
    <submittedName>
        <fullName evidence="1">2, 3 cyclic phosphodiesterase</fullName>
    </submittedName>
</protein>
<dbReference type="EMBL" id="MU863649">
    <property type="protein sequence ID" value="KAK4099463.1"/>
    <property type="molecule type" value="Genomic_DNA"/>
</dbReference>
<dbReference type="InterPro" id="IPR012386">
    <property type="entry name" value="Cyclic-nucl_3Pdiesterase"/>
</dbReference>
<evidence type="ECO:0000313" key="2">
    <source>
        <dbReference type="Proteomes" id="UP001305647"/>
    </source>
</evidence>
<sequence length="234" mass="25651">MPGSSLWLLPPESHPLHQILTTLITSTLPATFPLESSSTDTSVAPHYFPAHVTLTSGIDPAAAYGDEPQRWLDAIPFPPPPSSKAKVKVRFAGPDVVSQDVFFRRCFVRVRFDGVRELAGVARAVAVLGEGVDVDVAWEGEVRFGEGTEKWLSEWREEFGPHLSLMYGSEPIAEETLKQITTVVQEAGARLSGENTETMQETGGWDGWDGGVIWLVPTDKPISEWGKPIATRQL</sequence>
<dbReference type="Gene3D" id="3.90.1140.10">
    <property type="entry name" value="Cyclic phosphodiesterase"/>
    <property type="match status" value="1"/>
</dbReference>
<dbReference type="PANTHER" id="PTHR28141">
    <property type="entry name" value="2',3'-CYCLIC-NUCLEOTIDE 3'-PHOSPHODIESTERASE"/>
    <property type="match status" value="1"/>
</dbReference>